<organism evidence="1 2">
    <name type="scientific">Desulfovibrio gilichinskyi</name>
    <dbReference type="NCBI Taxonomy" id="1519643"/>
    <lineage>
        <taxon>Bacteria</taxon>
        <taxon>Pseudomonadati</taxon>
        <taxon>Thermodesulfobacteriota</taxon>
        <taxon>Desulfovibrionia</taxon>
        <taxon>Desulfovibrionales</taxon>
        <taxon>Desulfovibrionaceae</taxon>
        <taxon>Desulfovibrio</taxon>
    </lineage>
</organism>
<dbReference type="Proteomes" id="UP000192906">
    <property type="component" value="Unassembled WGS sequence"/>
</dbReference>
<reference evidence="2" key="1">
    <citation type="submission" date="2017-04" db="EMBL/GenBank/DDBJ databases">
        <authorList>
            <person name="Varghese N."/>
            <person name="Submissions S."/>
        </authorList>
    </citation>
    <scope>NUCLEOTIDE SEQUENCE [LARGE SCALE GENOMIC DNA]</scope>
    <source>
        <strain evidence="2">K3S</strain>
    </source>
</reference>
<evidence type="ECO:0000313" key="2">
    <source>
        <dbReference type="Proteomes" id="UP000192906"/>
    </source>
</evidence>
<accession>A0A1X7C6G2</accession>
<proteinExistence type="predicted"/>
<gene>
    <name evidence="1" type="ORF">SAMN06295933_0403</name>
</gene>
<protein>
    <submittedName>
        <fullName evidence="1">Uncharacterized protein</fullName>
    </submittedName>
</protein>
<dbReference type="EMBL" id="FWZU01000001">
    <property type="protein sequence ID" value="SME90762.1"/>
    <property type="molecule type" value="Genomic_DNA"/>
</dbReference>
<name>A0A1X7C6G2_9BACT</name>
<evidence type="ECO:0000313" key="1">
    <source>
        <dbReference type="EMBL" id="SME90762.1"/>
    </source>
</evidence>
<dbReference type="OrthoDB" id="5460277at2"/>
<keyword evidence="2" id="KW-1185">Reference proteome</keyword>
<dbReference type="AlphaFoldDB" id="A0A1X7C6G2"/>
<sequence length="75" mass="8635">MHKTLSEVYLHPDIIEKVETACAKLDVSKSLFFNVLLKELFAKATPEDLFYNRVNLTDLNQPINKVSKKADRITQ</sequence>